<dbReference type="Proteomes" id="UP000824120">
    <property type="component" value="Chromosome 3"/>
</dbReference>
<evidence type="ECO:0000259" key="2">
    <source>
        <dbReference type="Pfam" id="PF00931"/>
    </source>
</evidence>
<feature type="transmembrane region" description="Helical" evidence="1">
    <location>
        <begin position="21"/>
        <end position="44"/>
    </location>
</feature>
<evidence type="ECO:0000256" key="1">
    <source>
        <dbReference type="SAM" id="Phobius"/>
    </source>
</evidence>
<dbReference type="EMBL" id="JACXVP010000003">
    <property type="protein sequence ID" value="KAG5615599.1"/>
    <property type="molecule type" value="Genomic_DNA"/>
</dbReference>
<keyword evidence="1" id="KW-0472">Membrane</keyword>
<evidence type="ECO:0000313" key="3">
    <source>
        <dbReference type="EMBL" id="KAG5615599.1"/>
    </source>
</evidence>
<accession>A0A9J5ZUG2</accession>
<reference evidence="3 4" key="1">
    <citation type="submission" date="2020-09" db="EMBL/GenBank/DDBJ databases">
        <title>De no assembly of potato wild relative species, Solanum commersonii.</title>
        <authorList>
            <person name="Cho K."/>
        </authorList>
    </citation>
    <scope>NUCLEOTIDE SEQUENCE [LARGE SCALE GENOMIC DNA]</scope>
    <source>
        <strain evidence="3">LZ3.2</strain>
        <tissue evidence="3">Leaf</tissue>
    </source>
</reference>
<keyword evidence="4" id="KW-1185">Reference proteome</keyword>
<keyword evidence="1" id="KW-0812">Transmembrane</keyword>
<keyword evidence="1" id="KW-1133">Transmembrane helix</keyword>
<protein>
    <recommendedName>
        <fullName evidence="2">NB-ARC domain-containing protein</fullName>
    </recommendedName>
</protein>
<evidence type="ECO:0000313" key="4">
    <source>
        <dbReference type="Proteomes" id="UP000824120"/>
    </source>
</evidence>
<dbReference type="InterPro" id="IPR002182">
    <property type="entry name" value="NB-ARC"/>
</dbReference>
<comment type="caution">
    <text evidence="3">The sequence shown here is derived from an EMBL/GenBank/DDBJ whole genome shotgun (WGS) entry which is preliminary data.</text>
</comment>
<organism evidence="3 4">
    <name type="scientific">Solanum commersonii</name>
    <name type="common">Commerson's wild potato</name>
    <name type="synonym">Commerson's nightshade</name>
    <dbReference type="NCBI Taxonomy" id="4109"/>
    <lineage>
        <taxon>Eukaryota</taxon>
        <taxon>Viridiplantae</taxon>
        <taxon>Streptophyta</taxon>
        <taxon>Embryophyta</taxon>
        <taxon>Tracheophyta</taxon>
        <taxon>Spermatophyta</taxon>
        <taxon>Magnoliopsida</taxon>
        <taxon>eudicotyledons</taxon>
        <taxon>Gunneridae</taxon>
        <taxon>Pentapetalae</taxon>
        <taxon>asterids</taxon>
        <taxon>lamiids</taxon>
        <taxon>Solanales</taxon>
        <taxon>Solanaceae</taxon>
        <taxon>Solanoideae</taxon>
        <taxon>Solaneae</taxon>
        <taxon>Solanum</taxon>
    </lineage>
</organism>
<proteinExistence type="predicted"/>
<name>A0A9J5ZUG2_SOLCO</name>
<dbReference type="SUPFAM" id="SSF52540">
    <property type="entry name" value="P-loop containing nucleoside triphosphate hydrolases"/>
    <property type="match status" value="1"/>
</dbReference>
<dbReference type="PANTHER" id="PTHR19338:SF27">
    <property type="entry name" value="DISEASE RESISTANCE RPP13-LIKE PROTEIN 1 ISOFORM X1"/>
    <property type="match status" value="1"/>
</dbReference>
<dbReference type="PANTHER" id="PTHR19338">
    <property type="entry name" value="TRANSLOCASE OF INNER MITOCHONDRIAL MEMBRANE 13 HOMOLOG"/>
    <property type="match status" value="1"/>
</dbReference>
<dbReference type="GO" id="GO:0043531">
    <property type="term" value="F:ADP binding"/>
    <property type="evidence" value="ECO:0007669"/>
    <property type="project" value="InterPro"/>
</dbReference>
<gene>
    <name evidence="3" type="ORF">H5410_015423</name>
</gene>
<sequence>MGENIYFDSRLRKKKKKRRENISEIEVGVAVGGAFLSSALNVLFDRLSPQENKQASNRHVTQWFNKLQSVVDGTENLIEQVNYEALRLKVEDRHQNLAETSNQQVSDLLCLSDEYFFNIKDKLEETIETLEYTTKQETRRLSTVLVDELDIFGRESEIEDLIDRLVSIDASGKKLTVVSIVGIGGVGKTTLAKAVYNDEKVNDHFGLKAWFCVSEAYDAFKITKRLLQEIGSFDF</sequence>
<dbReference type="InterPro" id="IPR027417">
    <property type="entry name" value="P-loop_NTPase"/>
</dbReference>
<dbReference type="OrthoDB" id="1700985at2759"/>
<feature type="domain" description="NB-ARC" evidence="2">
    <location>
        <begin position="155"/>
        <end position="231"/>
    </location>
</feature>
<dbReference type="AlphaFoldDB" id="A0A9J5ZUG2"/>
<dbReference type="Pfam" id="PF00931">
    <property type="entry name" value="NB-ARC"/>
    <property type="match status" value="1"/>
</dbReference>
<dbReference type="Gene3D" id="3.40.50.300">
    <property type="entry name" value="P-loop containing nucleotide triphosphate hydrolases"/>
    <property type="match status" value="1"/>
</dbReference>